<evidence type="ECO:0000313" key="8">
    <source>
        <dbReference type="Proteomes" id="UP000516439"/>
    </source>
</evidence>
<evidence type="ECO:0000256" key="3">
    <source>
        <dbReference type="ARBA" id="ARBA00022989"/>
    </source>
</evidence>
<evidence type="ECO:0000256" key="5">
    <source>
        <dbReference type="SAM" id="Phobius"/>
    </source>
</evidence>
<organism evidence="7 8">
    <name type="scientific">Pedobacter riviphilus</name>
    <dbReference type="NCBI Taxonomy" id="2766984"/>
    <lineage>
        <taxon>Bacteria</taxon>
        <taxon>Pseudomonadati</taxon>
        <taxon>Bacteroidota</taxon>
        <taxon>Sphingobacteriia</taxon>
        <taxon>Sphingobacteriales</taxon>
        <taxon>Sphingobacteriaceae</taxon>
        <taxon>Pedobacter</taxon>
    </lineage>
</organism>
<feature type="transmembrane region" description="Helical" evidence="5">
    <location>
        <begin position="32"/>
        <end position="52"/>
    </location>
</feature>
<keyword evidence="2 5" id="KW-0812">Transmembrane</keyword>
<feature type="domain" description="GtrA/DPMS transmembrane" evidence="6">
    <location>
        <begin position="13"/>
        <end position="123"/>
    </location>
</feature>
<dbReference type="RefSeq" id="WP_190326196.1">
    <property type="nucleotide sequence ID" value="NZ_CP061171.1"/>
</dbReference>
<gene>
    <name evidence="7" type="ORF">H9N25_13220</name>
</gene>
<evidence type="ECO:0000256" key="1">
    <source>
        <dbReference type="ARBA" id="ARBA00004141"/>
    </source>
</evidence>
<dbReference type="Pfam" id="PF04138">
    <property type="entry name" value="GtrA_DPMS_TM"/>
    <property type="match status" value="1"/>
</dbReference>
<keyword evidence="4 5" id="KW-0472">Membrane</keyword>
<keyword evidence="8" id="KW-1185">Reference proteome</keyword>
<accession>A0ABX6TDF9</accession>
<protein>
    <submittedName>
        <fullName evidence="7">GtrA family protein</fullName>
    </submittedName>
</protein>
<keyword evidence="3 5" id="KW-1133">Transmembrane helix</keyword>
<comment type="subcellular location">
    <subcellularLocation>
        <location evidence="1">Membrane</location>
        <topology evidence="1">Multi-pass membrane protein</topology>
    </subcellularLocation>
</comment>
<feature type="transmembrane region" description="Helical" evidence="5">
    <location>
        <begin position="99"/>
        <end position="116"/>
    </location>
</feature>
<evidence type="ECO:0000256" key="4">
    <source>
        <dbReference type="ARBA" id="ARBA00023136"/>
    </source>
</evidence>
<evidence type="ECO:0000259" key="6">
    <source>
        <dbReference type="Pfam" id="PF04138"/>
    </source>
</evidence>
<proteinExistence type="predicted"/>
<name>A0ABX6TDF9_9SPHI</name>
<sequence>MIFTYLKAQASSLVASATDFGVTIVAVNLFGWWYLAASITGTVAGGAVNFYVNRKWVFESESAAIKWQILKYILVWAGNLVIVTAGVFILTHFLNLNYVLAKVLSAVLTGLSYNYIMQKQFIFQVR</sequence>
<reference evidence="7 8" key="1">
    <citation type="submission" date="2020-09" db="EMBL/GenBank/DDBJ databases">
        <title>Pedobacter sp. SW-16 isolated from soil near Yeocheon.</title>
        <authorList>
            <person name="Im H.S."/>
            <person name="Joung Y."/>
            <person name="Lee S.-S."/>
        </authorList>
    </citation>
    <scope>NUCLEOTIDE SEQUENCE [LARGE SCALE GENOMIC DNA]</scope>
    <source>
        <strain evidence="7 8">SW-16</strain>
    </source>
</reference>
<evidence type="ECO:0000256" key="2">
    <source>
        <dbReference type="ARBA" id="ARBA00022692"/>
    </source>
</evidence>
<dbReference type="InterPro" id="IPR007267">
    <property type="entry name" value="GtrA_DPMS_TM"/>
</dbReference>
<dbReference type="EMBL" id="CP061171">
    <property type="protein sequence ID" value="QNR82945.1"/>
    <property type="molecule type" value="Genomic_DNA"/>
</dbReference>
<dbReference type="Proteomes" id="UP000516439">
    <property type="component" value="Chromosome"/>
</dbReference>
<feature type="transmembrane region" description="Helical" evidence="5">
    <location>
        <begin position="73"/>
        <end position="93"/>
    </location>
</feature>
<evidence type="ECO:0000313" key="7">
    <source>
        <dbReference type="EMBL" id="QNR82945.1"/>
    </source>
</evidence>